<dbReference type="PROSITE" id="PS50011">
    <property type="entry name" value="PROTEIN_KINASE_DOM"/>
    <property type="match status" value="1"/>
</dbReference>
<feature type="compositionally biased region" description="Basic and acidic residues" evidence="9">
    <location>
        <begin position="216"/>
        <end position="248"/>
    </location>
</feature>
<dbReference type="PANTHER" id="PTHR22983:SF6">
    <property type="entry name" value="SERINE_THREONINE-PROTEIN KINASE 36"/>
    <property type="match status" value="1"/>
</dbReference>
<evidence type="ECO:0000256" key="1">
    <source>
        <dbReference type="ARBA" id="ARBA00012513"/>
    </source>
</evidence>
<sequence>MLDTYETMNELVVVTDFAEGDLYEILMDDKNFSEEIVKDVACQLVSALYYLHANRILHRDMKPQNILLDANGVVKLCDFGFAKSSNLDTFVLTSIKGTPLYMSPEIVQQRPYDHTADLWALGCILYELYVGYPPFNTDNFIKLVNMINETEVKWPDGMSPEFSDFLKGLLRKDAKARLQWPSLLNHPFVIDGINISESTRRLCSPFTQPLTASQAFEKERQTKEKTRPQRNSLRREDERSKRSEHAEVKPLGPLYEARNPPQQKQHKTSEGVPLWWTRMNSQDLKKWEMVSNQEELPFLLVKTHVKSPKTLFDSLCERIRRPSDWIHLITKKSECLFEIKCHMAAVLRMISQAEVDKTCFSFEIIELALNRLPSPAAESLIELNLSALERHVSTAELQSASLSVDSFFQI</sequence>
<keyword evidence="6" id="KW-0067">ATP-binding</keyword>
<dbReference type="SMART" id="SM00220">
    <property type="entry name" value="S_TKc"/>
    <property type="match status" value="1"/>
</dbReference>
<dbReference type="AlphaFoldDB" id="A0ABD2PX51"/>
<dbReference type="InterPro" id="IPR008271">
    <property type="entry name" value="Ser/Thr_kinase_AS"/>
</dbReference>
<evidence type="ECO:0000313" key="12">
    <source>
        <dbReference type="Proteomes" id="UP001626550"/>
    </source>
</evidence>
<dbReference type="GO" id="GO:0005737">
    <property type="term" value="C:cytoplasm"/>
    <property type="evidence" value="ECO:0007669"/>
    <property type="project" value="UniProtKB-ARBA"/>
</dbReference>
<evidence type="ECO:0000256" key="9">
    <source>
        <dbReference type="SAM" id="MobiDB-lite"/>
    </source>
</evidence>
<proteinExistence type="predicted"/>
<keyword evidence="12" id="KW-1185">Reference proteome</keyword>
<dbReference type="EC" id="2.7.11.1" evidence="1"/>
<dbReference type="SUPFAM" id="SSF56112">
    <property type="entry name" value="Protein kinase-like (PK-like)"/>
    <property type="match status" value="1"/>
</dbReference>
<keyword evidence="2" id="KW-0723">Serine/threonine-protein kinase</keyword>
<evidence type="ECO:0000259" key="10">
    <source>
        <dbReference type="PROSITE" id="PS50011"/>
    </source>
</evidence>
<protein>
    <recommendedName>
        <fullName evidence="1">non-specific serine/threonine protein kinase</fullName>
        <ecNumber evidence="1">2.7.11.1</ecNumber>
    </recommendedName>
</protein>
<dbReference type="Proteomes" id="UP001626550">
    <property type="component" value="Unassembled WGS sequence"/>
</dbReference>
<keyword evidence="3" id="KW-0808">Transferase</keyword>
<keyword evidence="4" id="KW-0547">Nucleotide-binding</keyword>
<dbReference type="PANTHER" id="PTHR22983">
    <property type="entry name" value="PROTEIN KINASE RELATED"/>
    <property type="match status" value="1"/>
</dbReference>
<dbReference type="EMBL" id="JBJKFK010002077">
    <property type="protein sequence ID" value="KAL3311673.1"/>
    <property type="molecule type" value="Genomic_DNA"/>
</dbReference>
<feature type="domain" description="Protein kinase" evidence="10">
    <location>
        <begin position="1"/>
        <end position="189"/>
    </location>
</feature>
<organism evidence="11 12">
    <name type="scientific">Cichlidogyrus casuarinus</name>
    <dbReference type="NCBI Taxonomy" id="1844966"/>
    <lineage>
        <taxon>Eukaryota</taxon>
        <taxon>Metazoa</taxon>
        <taxon>Spiralia</taxon>
        <taxon>Lophotrochozoa</taxon>
        <taxon>Platyhelminthes</taxon>
        <taxon>Monogenea</taxon>
        <taxon>Monopisthocotylea</taxon>
        <taxon>Dactylogyridea</taxon>
        <taxon>Ancyrocephalidae</taxon>
        <taxon>Cichlidogyrus</taxon>
    </lineage>
</organism>
<reference evidence="11 12" key="1">
    <citation type="submission" date="2024-11" db="EMBL/GenBank/DDBJ databases">
        <title>Adaptive evolution of stress response genes in parasites aligns with host niche diversity.</title>
        <authorList>
            <person name="Hahn C."/>
            <person name="Resl P."/>
        </authorList>
    </citation>
    <scope>NUCLEOTIDE SEQUENCE [LARGE SCALE GENOMIC DNA]</scope>
    <source>
        <strain evidence="11">EGGRZ-B1_66</strain>
        <tissue evidence="11">Body</tissue>
    </source>
</reference>
<evidence type="ECO:0000256" key="4">
    <source>
        <dbReference type="ARBA" id="ARBA00022741"/>
    </source>
</evidence>
<name>A0ABD2PX51_9PLAT</name>
<dbReference type="GO" id="GO:0004674">
    <property type="term" value="F:protein serine/threonine kinase activity"/>
    <property type="evidence" value="ECO:0007669"/>
    <property type="project" value="UniProtKB-KW"/>
</dbReference>
<comment type="catalytic activity">
    <reaction evidence="7">
        <text>L-threonyl-[protein] + ATP = O-phospho-L-threonyl-[protein] + ADP + H(+)</text>
        <dbReference type="Rhea" id="RHEA:46608"/>
        <dbReference type="Rhea" id="RHEA-COMP:11060"/>
        <dbReference type="Rhea" id="RHEA-COMP:11605"/>
        <dbReference type="ChEBI" id="CHEBI:15378"/>
        <dbReference type="ChEBI" id="CHEBI:30013"/>
        <dbReference type="ChEBI" id="CHEBI:30616"/>
        <dbReference type="ChEBI" id="CHEBI:61977"/>
        <dbReference type="ChEBI" id="CHEBI:456216"/>
        <dbReference type="EC" id="2.7.11.1"/>
    </reaction>
</comment>
<evidence type="ECO:0000256" key="7">
    <source>
        <dbReference type="ARBA" id="ARBA00047899"/>
    </source>
</evidence>
<evidence type="ECO:0000256" key="8">
    <source>
        <dbReference type="ARBA" id="ARBA00048679"/>
    </source>
</evidence>
<dbReference type="Gene3D" id="1.10.510.10">
    <property type="entry name" value="Transferase(Phosphotransferase) domain 1"/>
    <property type="match status" value="1"/>
</dbReference>
<evidence type="ECO:0000256" key="5">
    <source>
        <dbReference type="ARBA" id="ARBA00022777"/>
    </source>
</evidence>
<dbReference type="PROSITE" id="PS00108">
    <property type="entry name" value="PROTEIN_KINASE_ST"/>
    <property type="match status" value="1"/>
</dbReference>
<keyword evidence="5 11" id="KW-0418">Kinase</keyword>
<evidence type="ECO:0000313" key="11">
    <source>
        <dbReference type="EMBL" id="KAL3311673.1"/>
    </source>
</evidence>
<feature type="region of interest" description="Disordered" evidence="9">
    <location>
        <begin position="213"/>
        <end position="269"/>
    </location>
</feature>
<dbReference type="Pfam" id="PF00069">
    <property type="entry name" value="Pkinase"/>
    <property type="match status" value="1"/>
</dbReference>
<gene>
    <name evidence="11" type="primary">STK36</name>
    <name evidence="11" type="ORF">Ciccas_009745</name>
</gene>
<evidence type="ECO:0000256" key="3">
    <source>
        <dbReference type="ARBA" id="ARBA00022679"/>
    </source>
</evidence>
<comment type="catalytic activity">
    <reaction evidence="8">
        <text>L-seryl-[protein] + ATP = O-phospho-L-seryl-[protein] + ADP + H(+)</text>
        <dbReference type="Rhea" id="RHEA:17989"/>
        <dbReference type="Rhea" id="RHEA-COMP:9863"/>
        <dbReference type="Rhea" id="RHEA-COMP:11604"/>
        <dbReference type="ChEBI" id="CHEBI:15378"/>
        <dbReference type="ChEBI" id="CHEBI:29999"/>
        <dbReference type="ChEBI" id="CHEBI:30616"/>
        <dbReference type="ChEBI" id="CHEBI:83421"/>
        <dbReference type="ChEBI" id="CHEBI:456216"/>
        <dbReference type="EC" id="2.7.11.1"/>
    </reaction>
</comment>
<evidence type="ECO:0000256" key="6">
    <source>
        <dbReference type="ARBA" id="ARBA00022840"/>
    </source>
</evidence>
<accession>A0ABD2PX51</accession>
<dbReference type="InterPro" id="IPR000719">
    <property type="entry name" value="Prot_kinase_dom"/>
</dbReference>
<comment type="caution">
    <text evidence="11">The sequence shown here is derived from an EMBL/GenBank/DDBJ whole genome shotgun (WGS) entry which is preliminary data.</text>
</comment>
<dbReference type="GO" id="GO:0005524">
    <property type="term" value="F:ATP binding"/>
    <property type="evidence" value="ECO:0007669"/>
    <property type="project" value="UniProtKB-KW"/>
</dbReference>
<dbReference type="InterPro" id="IPR011009">
    <property type="entry name" value="Kinase-like_dom_sf"/>
</dbReference>
<evidence type="ECO:0000256" key="2">
    <source>
        <dbReference type="ARBA" id="ARBA00022527"/>
    </source>
</evidence>